<proteinExistence type="inferred from homology"/>
<comment type="cofactor">
    <cofactor evidence="1">
        <name>FMN</name>
        <dbReference type="ChEBI" id="CHEBI:58210"/>
    </cofactor>
</comment>
<dbReference type="GO" id="GO:0016628">
    <property type="term" value="F:oxidoreductase activity, acting on the CH-CH group of donors, NAD or NADP as acceptor"/>
    <property type="evidence" value="ECO:0007669"/>
    <property type="project" value="UniProtKB-ARBA"/>
</dbReference>
<dbReference type="InterPro" id="IPR013785">
    <property type="entry name" value="Aldolase_TIM"/>
</dbReference>
<keyword evidence="6" id="KW-1185">Reference proteome</keyword>
<dbReference type="RefSeq" id="WP_038090922.1">
    <property type="nucleotide sequence ID" value="NZ_JQSG02000006.1"/>
</dbReference>
<reference evidence="5 6" key="1">
    <citation type="journal article" date="2014" name="Genome Announc.">
        <title>Draft Genome Sequence of the Iron-Oxidizing, Acidophilic, and Halotolerant 'Thiobacillus prosperus' Type Strain DSM 5130.</title>
        <authorList>
            <person name="Ossandon F.J."/>
            <person name="Cardenas J.P."/>
            <person name="Corbett M."/>
            <person name="Quatrini R."/>
            <person name="Holmes D.S."/>
            <person name="Watkin E."/>
        </authorList>
    </citation>
    <scope>NUCLEOTIDE SEQUENCE [LARGE SCALE GENOMIC DNA]</scope>
    <source>
        <strain evidence="5 6">DSM 5130</strain>
    </source>
</reference>
<dbReference type="EMBL" id="JQSG02000006">
    <property type="protein sequence ID" value="OBS08480.1"/>
    <property type="molecule type" value="Genomic_DNA"/>
</dbReference>
<comment type="similarity">
    <text evidence="2">Belongs to the NADH:flavin oxidoreductase/NADH oxidase family.</text>
</comment>
<dbReference type="PANTHER" id="PTHR22893:SF98">
    <property type="entry name" value="OXIDOREDUCTASE"/>
    <property type="match status" value="1"/>
</dbReference>
<gene>
    <name evidence="5" type="ORF">Thpro_022730</name>
</gene>
<evidence type="ECO:0000259" key="4">
    <source>
        <dbReference type="Pfam" id="PF00724"/>
    </source>
</evidence>
<dbReference type="GO" id="GO:0005829">
    <property type="term" value="C:cytosol"/>
    <property type="evidence" value="ECO:0007669"/>
    <property type="project" value="UniProtKB-ARBA"/>
</dbReference>
<dbReference type="GO" id="GO:0010181">
    <property type="term" value="F:FMN binding"/>
    <property type="evidence" value="ECO:0007669"/>
    <property type="project" value="InterPro"/>
</dbReference>
<keyword evidence="3" id="KW-0560">Oxidoreductase</keyword>
<dbReference type="Gene3D" id="3.20.20.70">
    <property type="entry name" value="Aldolase class I"/>
    <property type="match status" value="1"/>
</dbReference>
<dbReference type="PANTHER" id="PTHR22893">
    <property type="entry name" value="NADH OXIDOREDUCTASE-RELATED"/>
    <property type="match status" value="1"/>
</dbReference>
<dbReference type="InterPro" id="IPR001155">
    <property type="entry name" value="OxRdtase_FMN_N"/>
</dbReference>
<name>A0A1A6C1Q5_9GAMM</name>
<dbReference type="Pfam" id="PF00724">
    <property type="entry name" value="Oxidored_FMN"/>
    <property type="match status" value="1"/>
</dbReference>
<evidence type="ECO:0000256" key="2">
    <source>
        <dbReference type="ARBA" id="ARBA00005979"/>
    </source>
</evidence>
<comment type="caution">
    <text evidence="5">The sequence shown here is derived from an EMBL/GenBank/DDBJ whole genome shotgun (WGS) entry which is preliminary data.</text>
</comment>
<evidence type="ECO:0000313" key="6">
    <source>
        <dbReference type="Proteomes" id="UP000029273"/>
    </source>
</evidence>
<sequence length="364" mass="39462">MSEQALLKPVKLGRYALPNRVAMSPLTRNRAANPELAPTALHATYYTQRAGAGLIISEASQISPQGVGYPNTPGIYSDAQVAGWRRVTESVHAAGGHMFCQLWHVGRISLPDFHGGEPPVAPSAINPETTLYAPDFSQKPTVTPRALGTEEIKGIVDDYAHAARCALEAGFDGVEVHAANGYLLNQFLIDTSNQRSDAYGGSIENRARIVFEVVDAVAAIWGADRVGIRLSPSGLFNIGAGSDNRAQFDYVVDRLNDYALAYLHLMEPFAPVDDIPNMIPRVAEHYRPRYRGTLMINNGFDQAKGNAVIENGHADLVAYGRLFISNPDLPARFAAGAPLTEPDQATFYVGGEKGYIDYPTYETA</sequence>
<dbReference type="STRING" id="160660.BJI67_03590"/>
<organism evidence="5 6">
    <name type="scientific">Acidihalobacter prosperus</name>
    <dbReference type="NCBI Taxonomy" id="160660"/>
    <lineage>
        <taxon>Bacteria</taxon>
        <taxon>Pseudomonadati</taxon>
        <taxon>Pseudomonadota</taxon>
        <taxon>Gammaproteobacteria</taxon>
        <taxon>Chromatiales</taxon>
        <taxon>Ectothiorhodospiraceae</taxon>
        <taxon>Acidihalobacter</taxon>
    </lineage>
</organism>
<evidence type="ECO:0000313" key="5">
    <source>
        <dbReference type="EMBL" id="OBS08480.1"/>
    </source>
</evidence>
<dbReference type="AlphaFoldDB" id="A0A1A6C1Q5"/>
<evidence type="ECO:0000256" key="3">
    <source>
        <dbReference type="ARBA" id="ARBA00023002"/>
    </source>
</evidence>
<accession>A0A1A6C1Q5</accession>
<dbReference type="SUPFAM" id="SSF51395">
    <property type="entry name" value="FMN-linked oxidoreductases"/>
    <property type="match status" value="1"/>
</dbReference>
<dbReference type="Proteomes" id="UP000029273">
    <property type="component" value="Unassembled WGS sequence"/>
</dbReference>
<dbReference type="CDD" id="cd02933">
    <property type="entry name" value="OYE_like_FMN"/>
    <property type="match status" value="1"/>
</dbReference>
<evidence type="ECO:0000256" key="1">
    <source>
        <dbReference type="ARBA" id="ARBA00001917"/>
    </source>
</evidence>
<dbReference type="FunFam" id="3.20.20.70:FF:000059">
    <property type="entry name" value="N-ethylmaleimide reductase, FMN-linked"/>
    <property type="match status" value="1"/>
</dbReference>
<feature type="domain" description="NADH:flavin oxidoreductase/NADH oxidase N-terminal" evidence="4">
    <location>
        <begin position="6"/>
        <end position="338"/>
    </location>
</feature>
<dbReference type="InterPro" id="IPR045247">
    <property type="entry name" value="Oye-like"/>
</dbReference>
<protein>
    <submittedName>
        <fullName evidence="5">Alkene reductase</fullName>
    </submittedName>
</protein>
<dbReference type="OrthoDB" id="8523426at2"/>